<organism evidence="1 2">
    <name type="scientific">Silicimonas algicola</name>
    <dbReference type="NCBI Taxonomy" id="1826607"/>
    <lineage>
        <taxon>Bacteria</taxon>
        <taxon>Pseudomonadati</taxon>
        <taxon>Pseudomonadota</taxon>
        <taxon>Alphaproteobacteria</taxon>
        <taxon>Rhodobacterales</taxon>
        <taxon>Paracoccaceae</taxon>
    </lineage>
</organism>
<name>A0A316GC99_9RHOB</name>
<dbReference type="Proteomes" id="UP000245390">
    <property type="component" value="Unassembled WGS sequence"/>
</dbReference>
<dbReference type="OrthoDB" id="8479834at2"/>
<dbReference type="AlphaFoldDB" id="A0A316GC99"/>
<dbReference type="EMBL" id="QGGV01000002">
    <property type="protein sequence ID" value="PWK57616.1"/>
    <property type="molecule type" value="Genomic_DNA"/>
</dbReference>
<gene>
    <name evidence="1" type="ORF">C8D95_102261</name>
</gene>
<comment type="caution">
    <text evidence="1">The sequence shown here is derived from an EMBL/GenBank/DDBJ whole genome shotgun (WGS) entry which is preliminary data.</text>
</comment>
<dbReference type="RefSeq" id="WP_109758215.1">
    <property type="nucleotide sequence ID" value="NZ_CP034588.1"/>
</dbReference>
<evidence type="ECO:0008006" key="3">
    <source>
        <dbReference type="Google" id="ProtNLM"/>
    </source>
</evidence>
<proteinExistence type="predicted"/>
<dbReference type="KEGG" id="salo:EF888_12860"/>
<evidence type="ECO:0000313" key="2">
    <source>
        <dbReference type="Proteomes" id="UP000245390"/>
    </source>
</evidence>
<evidence type="ECO:0000313" key="1">
    <source>
        <dbReference type="EMBL" id="PWK57616.1"/>
    </source>
</evidence>
<reference evidence="1 2" key="1">
    <citation type="submission" date="2018-05" db="EMBL/GenBank/DDBJ databases">
        <title>Genomic Encyclopedia of Type Strains, Phase IV (KMG-IV): sequencing the most valuable type-strain genomes for metagenomic binning, comparative biology and taxonomic classification.</title>
        <authorList>
            <person name="Goeker M."/>
        </authorList>
    </citation>
    <scope>NUCLEOTIDE SEQUENCE [LARGE SCALE GENOMIC DNA]</scope>
    <source>
        <strain evidence="1 2">DSM 103371</strain>
    </source>
</reference>
<protein>
    <recommendedName>
        <fullName evidence="3">Restriction endonuclease</fullName>
    </recommendedName>
</protein>
<accession>A0A316GC99</accession>
<keyword evidence="2" id="KW-1185">Reference proteome</keyword>
<sequence>MASNDIIPEILSRLILEASEPEGARFPQTEIFNEGWMLRLVLEAFKRLNIQGHPLSFEKGADWFSEVRLSSRFRPRSRADGLGEGFTHADAVVGHFHFRADTTAGLWLPEGCKQFVVVEAKMFSNLSMGVKNALGFNQAARNVACMAEAIEQGGSTLNEIETVGFYVVAPQYELRAARRTNLEVATHPNAVRSAVSKRIEAYESESGADSSQLDAWRERAFDPLVTRMEEEGTLRVLTWDELIDIIRDVDRTSGEVLWRFYQRCLRLNQRPPPEPML</sequence>